<evidence type="ECO:0000256" key="2">
    <source>
        <dbReference type="ARBA" id="ARBA00022703"/>
    </source>
</evidence>
<sequence>MGTVCESLDGQLDFFYTIQVGGRGNNPGNPHMQIAPYVAPVSCCTKLKDEPPVQIVWCGNLGRTAEKIRHLEKKVSPKMPGRHRLRGRRRVIDLQESRMFSSDDEDESEELRQATTDEEEGDASSTPSVMDQMRRMQKNMRQMLLKAEGEEGARKMKSYCLESRLAGMQTQINSLLDEKSKLKNKVTVLELSKTKQIQNLQAILYSSAYPLRDSSPMISLPCKTHGRVLIINNTLFTTPEMKERTGAEGDPEKLSEAFQSLPLGIEVKTHQNLDLPTMLTVLQDEASRDHSREHFFVCCIMSHGTQGKVCATNGFGVDILDILSLFNGKRCPSLMGKPKLFFIQACQGDKDQPTERAGAVSDAKPSPSPILAYLSTEADFFLALATVPGYVAYRGEDGADFVNVLARVLKEHGKSQDLMSMMATVSRELNEKYKYSPFCCTTLRHKMFFHHKPDAYIRLSCG</sequence>
<keyword evidence="9" id="KW-1185">Reference proteome</keyword>
<dbReference type="GO" id="GO:0004197">
    <property type="term" value="F:cysteine-type endopeptidase activity"/>
    <property type="evidence" value="ECO:0007669"/>
    <property type="project" value="InterPro"/>
</dbReference>
<gene>
    <name evidence="8" type="primary">CASP9</name>
    <name evidence="8" type="ORF">BLAG_LOCUS23178</name>
</gene>
<evidence type="ECO:0000313" key="9">
    <source>
        <dbReference type="Proteomes" id="UP000838412"/>
    </source>
</evidence>
<dbReference type="InterPro" id="IPR011600">
    <property type="entry name" value="Pept_C14_caspase"/>
</dbReference>
<dbReference type="SMART" id="SM00115">
    <property type="entry name" value="CASc"/>
    <property type="match status" value="1"/>
</dbReference>
<evidence type="ECO:0000256" key="1">
    <source>
        <dbReference type="ARBA" id="ARBA00010134"/>
    </source>
</evidence>
<dbReference type="PROSITE" id="PS01122">
    <property type="entry name" value="CASPASE_CYS"/>
    <property type="match status" value="1"/>
</dbReference>
<dbReference type="GO" id="GO:0005737">
    <property type="term" value="C:cytoplasm"/>
    <property type="evidence" value="ECO:0007669"/>
    <property type="project" value="UniProtKB-ARBA"/>
</dbReference>
<comment type="similarity">
    <text evidence="1 3">Belongs to the peptidase C14A family.</text>
</comment>
<dbReference type="PROSITE" id="PS50207">
    <property type="entry name" value="CASPASE_P10"/>
    <property type="match status" value="1"/>
</dbReference>
<feature type="region of interest" description="Disordered" evidence="5">
    <location>
        <begin position="95"/>
        <end position="129"/>
    </location>
</feature>
<evidence type="ECO:0000313" key="8">
    <source>
        <dbReference type="EMBL" id="CAH1271061.1"/>
    </source>
</evidence>
<dbReference type="InterPro" id="IPR033139">
    <property type="entry name" value="Caspase_cys_AS"/>
</dbReference>
<keyword evidence="4" id="KW-0175">Coiled coil</keyword>
<feature type="domain" description="Caspase family p10" evidence="6">
    <location>
        <begin position="370"/>
        <end position="437"/>
    </location>
</feature>
<proteinExistence type="inferred from homology"/>
<dbReference type="GO" id="GO:0006508">
    <property type="term" value="P:proteolysis"/>
    <property type="evidence" value="ECO:0007669"/>
    <property type="project" value="InterPro"/>
</dbReference>
<dbReference type="EMBL" id="OV696693">
    <property type="protein sequence ID" value="CAH1271061.1"/>
    <property type="molecule type" value="Genomic_DNA"/>
</dbReference>
<feature type="coiled-coil region" evidence="4">
    <location>
        <begin position="130"/>
        <end position="192"/>
    </location>
</feature>
<evidence type="ECO:0000256" key="3">
    <source>
        <dbReference type="RuleBase" id="RU003971"/>
    </source>
</evidence>
<reference evidence="8" key="1">
    <citation type="submission" date="2022-01" db="EMBL/GenBank/DDBJ databases">
        <authorList>
            <person name="Braso-Vives M."/>
        </authorList>
    </citation>
    <scope>NUCLEOTIDE SEQUENCE</scope>
</reference>
<dbReference type="PANTHER" id="PTHR48169:SF3">
    <property type="entry name" value="CASP8 AND FADD LIKE APOPTOSIS REGULATOR"/>
    <property type="match status" value="1"/>
</dbReference>
<dbReference type="GO" id="GO:0043067">
    <property type="term" value="P:regulation of programmed cell death"/>
    <property type="evidence" value="ECO:0007669"/>
    <property type="project" value="UniProtKB-ARBA"/>
</dbReference>
<dbReference type="InterPro" id="IPR029030">
    <property type="entry name" value="Caspase-like_dom_sf"/>
</dbReference>
<feature type="domain" description="Caspase family p20" evidence="7">
    <location>
        <begin position="224"/>
        <end position="350"/>
    </location>
</feature>
<keyword evidence="2" id="KW-0053">Apoptosis</keyword>
<dbReference type="Gene3D" id="3.40.50.1460">
    <property type="match status" value="1"/>
</dbReference>
<dbReference type="InterPro" id="IPR001309">
    <property type="entry name" value="Pept_C14_p20"/>
</dbReference>
<evidence type="ECO:0000256" key="4">
    <source>
        <dbReference type="SAM" id="Coils"/>
    </source>
</evidence>
<dbReference type="PANTHER" id="PTHR48169">
    <property type="entry name" value="DED DOMAIN-CONTAINING PROTEIN"/>
    <property type="match status" value="1"/>
</dbReference>
<dbReference type="Proteomes" id="UP000838412">
    <property type="component" value="Chromosome 8"/>
</dbReference>
<evidence type="ECO:0000259" key="6">
    <source>
        <dbReference type="PROSITE" id="PS50207"/>
    </source>
</evidence>
<evidence type="ECO:0000259" key="7">
    <source>
        <dbReference type="PROSITE" id="PS50208"/>
    </source>
</evidence>
<dbReference type="AlphaFoldDB" id="A0A8K0ABS7"/>
<evidence type="ECO:0000256" key="5">
    <source>
        <dbReference type="SAM" id="MobiDB-lite"/>
    </source>
</evidence>
<organism evidence="8 9">
    <name type="scientific">Branchiostoma lanceolatum</name>
    <name type="common">Common lancelet</name>
    <name type="synonym">Amphioxus lanceolatum</name>
    <dbReference type="NCBI Taxonomy" id="7740"/>
    <lineage>
        <taxon>Eukaryota</taxon>
        <taxon>Metazoa</taxon>
        <taxon>Chordata</taxon>
        <taxon>Cephalochordata</taxon>
        <taxon>Leptocardii</taxon>
        <taxon>Amphioxiformes</taxon>
        <taxon>Branchiostomatidae</taxon>
        <taxon>Branchiostoma</taxon>
    </lineage>
</organism>
<dbReference type="GO" id="GO:0051604">
    <property type="term" value="P:protein maturation"/>
    <property type="evidence" value="ECO:0007669"/>
    <property type="project" value="UniProtKB-ARBA"/>
</dbReference>
<dbReference type="OrthoDB" id="6416614at2759"/>
<name>A0A8K0ABS7_BRALA</name>
<dbReference type="GO" id="GO:0006915">
    <property type="term" value="P:apoptotic process"/>
    <property type="evidence" value="ECO:0007669"/>
    <property type="project" value="UniProtKB-KW"/>
</dbReference>
<dbReference type="Pfam" id="PF00656">
    <property type="entry name" value="Peptidase_C14"/>
    <property type="match status" value="1"/>
</dbReference>
<accession>A0A8K0ABS7</accession>
<protein>
    <submittedName>
        <fullName evidence="8">CASP9 protein</fullName>
    </submittedName>
</protein>
<dbReference type="PROSITE" id="PS50208">
    <property type="entry name" value="CASPASE_P20"/>
    <property type="match status" value="1"/>
</dbReference>
<dbReference type="SUPFAM" id="SSF52129">
    <property type="entry name" value="Caspase-like"/>
    <property type="match status" value="1"/>
</dbReference>
<dbReference type="InterPro" id="IPR015917">
    <property type="entry name" value="Pept_C14A"/>
</dbReference>
<dbReference type="PRINTS" id="PR00376">
    <property type="entry name" value="IL1BCENZYME"/>
</dbReference>
<dbReference type="InterPro" id="IPR002138">
    <property type="entry name" value="Pept_C14_p10"/>
</dbReference>
<dbReference type="CDD" id="cd00032">
    <property type="entry name" value="CASc"/>
    <property type="match status" value="1"/>
</dbReference>